<keyword evidence="4" id="KW-1185">Reference proteome</keyword>
<evidence type="ECO:0000313" key="4">
    <source>
        <dbReference type="Proteomes" id="UP000292445"/>
    </source>
</evidence>
<dbReference type="Pfam" id="PF03401">
    <property type="entry name" value="TctC"/>
    <property type="match status" value="1"/>
</dbReference>
<feature type="chain" id="PRO_5020338321" evidence="2">
    <location>
        <begin position="26"/>
        <end position="328"/>
    </location>
</feature>
<dbReference type="SUPFAM" id="SSF53850">
    <property type="entry name" value="Periplasmic binding protein-like II"/>
    <property type="match status" value="1"/>
</dbReference>
<organism evidence="3 4">
    <name type="scientific">Pigmentiphaga kullae</name>
    <dbReference type="NCBI Taxonomy" id="151784"/>
    <lineage>
        <taxon>Bacteria</taxon>
        <taxon>Pseudomonadati</taxon>
        <taxon>Pseudomonadota</taxon>
        <taxon>Betaproteobacteria</taxon>
        <taxon>Burkholderiales</taxon>
        <taxon>Alcaligenaceae</taxon>
        <taxon>Pigmentiphaga</taxon>
    </lineage>
</organism>
<dbReference type="OrthoDB" id="8678477at2"/>
<dbReference type="Proteomes" id="UP000292445">
    <property type="component" value="Unassembled WGS sequence"/>
</dbReference>
<dbReference type="CDD" id="cd13578">
    <property type="entry name" value="PBP2_Bug27"/>
    <property type="match status" value="1"/>
</dbReference>
<dbReference type="Gene3D" id="3.40.190.10">
    <property type="entry name" value="Periplasmic binding protein-like II"/>
    <property type="match status" value="1"/>
</dbReference>
<dbReference type="PIRSF" id="PIRSF017082">
    <property type="entry name" value="YflP"/>
    <property type="match status" value="1"/>
</dbReference>
<name>A0A4Q7NKK6_9BURK</name>
<comment type="caution">
    <text evidence="3">The sequence shown here is derived from an EMBL/GenBank/DDBJ whole genome shotgun (WGS) entry which is preliminary data.</text>
</comment>
<sequence>MLTKMPVQLLCSLAFAAALLPAARAEVKAAPTFPVKTVEITVPYAVGGGVDMLARLIGDQLGKLGQPVIVDNKAGAGSTVGTRIVAGKPKDGHSLLMMNDAYSLAPAIYKNLGYDPKKDLAAVINVAYAPMLVVVPASSRFKTLADVVAAGRQPGSKLSYGSCGAGTDPHLAGEMMNIEFKMSNVHVPYKGCGPALVDVLGGQVDLAVVTISGALTYISSGKLRALAITSGERSKAVPEVPTVAESGAPGFNLSQWQGLAVPGGTPENVKMDIYKTVSAIMKTDAMRKRLEDLGYTTADEGPAAFQKIVNDDIDRFAALARKIGLSAD</sequence>
<dbReference type="AlphaFoldDB" id="A0A4Q7NKK6"/>
<dbReference type="PANTHER" id="PTHR42928:SF5">
    <property type="entry name" value="BLR1237 PROTEIN"/>
    <property type="match status" value="1"/>
</dbReference>
<keyword evidence="3" id="KW-0675">Receptor</keyword>
<proteinExistence type="inferred from homology"/>
<dbReference type="InterPro" id="IPR005064">
    <property type="entry name" value="BUG"/>
</dbReference>
<protein>
    <submittedName>
        <fullName evidence="3">Tripartite-type tricarboxylate transporter receptor subunit TctC</fullName>
    </submittedName>
</protein>
<evidence type="ECO:0000313" key="3">
    <source>
        <dbReference type="EMBL" id="RZS85553.1"/>
    </source>
</evidence>
<evidence type="ECO:0000256" key="1">
    <source>
        <dbReference type="ARBA" id="ARBA00006987"/>
    </source>
</evidence>
<dbReference type="InterPro" id="IPR042100">
    <property type="entry name" value="Bug_dom1"/>
</dbReference>
<comment type="similarity">
    <text evidence="1">Belongs to the UPF0065 (bug) family.</text>
</comment>
<keyword evidence="2" id="KW-0732">Signal</keyword>
<evidence type="ECO:0000256" key="2">
    <source>
        <dbReference type="SAM" id="SignalP"/>
    </source>
</evidence>
<dbReference type="Gene3D" id="3.40.190.150">
    <property type="entry name" value="Bordetella uptake gene, domain 1"/>
    <property type="match status" value="1"/>
</dbReference>
<accession>A0A4Q7NKK6</accession>
<dbReference type="PANTHER" id="PTHR42928">
    <property type="entry name" value="TRICARBOXYLATE-BINDING PROTEIN"/>
    <property type="match status" value="1"/>
</dbReference>
<feature type="signal peptide" evidence="2">
    <location>
        <begin position="1"/>
        <end position="25"/>
    </location>
</feature>
<reference evidence="3 4" key="1">
    <citation type="submission" date="2019-02" db="EMBL/GenBank/DDBJ databases">
        <title>Genomic Encyclopedia of Type Strains, Phase IV (KMG-IV): sequencing the most valuable type-strain genomes for metagenomic binning, comparative biology and taxonomic classification.</title>
        <authorList>
            <person name="Goeker M."/>
        </authorList>
    </citation>
    <scope>NUCLEOTIDE SEQUENCE [LARGE SCALE GENOMIC DNA]</scope>
    <source>
        <strain evidence="3 4">K24</strain>
    </source>
</reference>
<dbReference type="EMBL" id="SGXC01000001">
    <property type="protein sequence ID" value="RZS85553.1"/>
    <property type="molecule type" value="Genomic_DNA"/>
</dbReference>
<gene>
    <name evidence="3" type="ORF">EV675_1582</name>
</gene>
<dbReference type="RefSeq" id="WP_130356756.1">
    <property type="nucleotide sequence ID" value="NZ_SGXC01000001.1"/>
</dbReference>